<gene>
    <name evidence="3" type="ORF">SETTUDRAFT_20243</name>
</gene>
<keyword evidence="2" id="KW-0472">Membrane</keyword>
<feature type="region of interest" description="Disordered" evidence="1">
    <location>
        <begin position="1"/>
        <end position="161"/>
    </location>
</feature>
<dbReference type="AlphaFoldDB" id="R0JUL6"/>
<sequence>MGKNRARNKAKARRTKTSQSDDVDSNEQSTSNLAQVNAIQSHIPARNSSTSPAEEMPSSFTSRMLARIWGFKQNPTTQQSLTTSSATDAETQPNRTSPSTPHVQEPERTSTTTPSPYAVLEQPKASSPDMPKIKRDSVISSTSTGPPQDGKVDSSPPSRPRSRIQFRQWVSQCWPCRLFRWLYHFAIAFTRVNWNDQRRFVDLLLSLGLAALFIFGCYLVLEFVQRALPAAAAQSVEAGNCSVVYVTIPGPIITVSLIGASPTDPAHGTDYSCDLFGIGIKVLCIGHDLVSGPKYAWTDESATETISVHLNEHFDDDSAIITQQSTSLGPLSFKPVYHISYPEHNTQLNLNYTRHNPTHIHNRKSNFRLNKCLDSSLERPDSNIQSCHQSGYKYNQPVIHAKLFIEFEYQLRCRFYITSYSEYLHY</sequence>
<keyword evidence="2" id="KW-1133">Transmembrane helix</keyword>
<evidence type="ECO:0000313" key="4">
    <source>
        <dbReference type="Proteomes" id="UP000016935"/>
    </source>
</evidence>
<dbReference type="OrthoDB" id="3799310at2759"/>
<protein>
    <submittedName>
        <fullName evidence="3">Uncharacterized protein</fullName>
    </submittedName>
</protein>
<reference evidence="3 4" key="2">
    <citation type="journal article" date="2013" name="PLoS Genet.">
        <title>Comparative genome structure, secondary metabolite, and effector coding capacity across Cochliobolus pathogens.</title>
        <authorList>
            <person name="Condon B.J."/>
            <person name="Leng Y."/>
            <person name="Wu D."/>
            <person name="Bushley K.E."/>
            <person name="Ohm R.A."/>
            <person name="Otillar R."/>
            <person name="Martin J."/>
            <person name="Schackwitz W."/>
            <person name="Grimwood J."/>
            <person name="MohdZainudin N."/>
            <person name="Xue C."/>
            <person name="Wang R."/>
            <person name="Manning V.A."/>
            <person name="Dhillon B."/>
            <person name="Tu Z.J."/>
            <person name="Steffenson B.J."/>
            <person name="Salamov A."/>
            <person name="Sun H."/>
            <person name="Lowry S."/>
            <person name="LaButti K."/>
            <person name="Han J."/>
            <person name="Copeland A."/>
            <person name="Lindquist E."/>
            <person name="Barry K."/>
            <person name="Schmutz J."/>
            <person name="Baker S.E."/>
            <person name="Ciuffetti L.M."/>
            <person name="Grigoriev I.V."/>
            <person name="Zhong S."/>
            <person name="Turgeon B.G."/>
        </authorList>
    </citation>
    <scope>NUCLEOTIDE SEQUENCE [LARGE SCALE GENOMIC DNA]</scope>
    <source>
        <strain evidence="4">28A</strain>
    </source>
</reference>
<dbReference type="STRING" id="671987.R0JUL6"/>
<feature type="compositionally biased region" description="Polar residues" evidence="1">
    <location>
        <begin position="88"/>
        <end position="102"/>
    </location>
</feature>
<organism evidence="3 4">
    <name type="scientific">Exserohilum turcicum (strain 28A)</name>
    <name type="common">Northern leaf blight fungus</name>
    <name type="synonym">Setosphaeria turcica</name>
    <dbReference type="NCBI Taxonomy" id="671987"/>
    <lineage>
        <taxon>Eukaryota</taxon>
        <taxon>Fungi</taxon>
        <taxon>Dikarya</taxon>
        <taxon>Ascomycota</taxon>
        <taxon>Pezizomycotina</taxon>
        <taxon>Dothideomycetes</taxon>
        <taxon>Pleosporomycetidae</taxon>
        <taxon>Pleosporales</taxon>
        <taxon>Pleosporineae</taxon>
        <taxon>Pleosporaceae</taxon>
        <taxon>Exserohilum</taxon>
    </lineage>
</organism>
<dbReference type="GeneID" id="19402309"/>
<reference evidence="3 4" key="1">
    <citation type="journal article" date="2012" name="PLoS Pathog.">
        <title>Diverse lifestyles and strategies of plant pathogenesis encoded in the genomes of eighteen Dothideomycetes fungi.</title>
        <authorList>
            <person name="Ohm R.A."/>
            <person name="Feau N."/>
            <person name="Henrissat B."/>
            <person name="Schoch C.L."/>
            <person name="Horwitz B.A."/>
            <person name="Barry K.W."/>
            <person name="Condon B.J."/>
            <person name="Copeland A.C."/>
            <person name="Dhillon B."/>
            <person name="Glaser F."/>
            <person name="Hesse C.N."/>
            <person name="Kosti I."/>
            <person name="LaButti K."/>
            <person name="Lindquist E.A."/>
            <person name="Lucas S."/>
            <person name="Salamov A.A."/>
            <person name="Bradshaw R.E."/>
            <person name="Ciuffetti L."/>
            <person name="Hamelin R.C."/>
            <person name="Kema G.H.J."/>
            <person name="Lawrence C."/>
            <person name="Scott J.A."/>
            <person name="Spatafora J.W."/>
            <person name="Turgeon B.G."/>
            <person name="de Wit P.J.G.M."/>
            <person name="Zhong S."/>
            <person name="Goodwin S.B."/>
            <person name="Grigoriev I.V."/>
        </authorList>
    </citation>
    <scope>NUCLEOTIDE SEQUENCE [LARGE SCALE GENOMIC DNA]</scope>
    <source>
        <strain evidence="4">28A</strain>
    </source>
</reference>
<proteinExistence type="predicted"/>
<dbReference type="Proteomes" id="UP000016935">
    <property type="component" value="Unassembled WGS sequence"/>
</dbReference>
<feature type="compositionally biased region" description="Polar residues" evidence="1">
    <location>
        <begin position="26"/>
        <end position="62"/>
    </location>
</feature>
<evidence type="ECO:0000256" key="1">
    <source>
        <dbReference type="SAM" id="MobiDB-lite"/>
    </source>
</evidence>
<feature type="transmembrane region" description="Helical" evidence="2">
    <location>
        <begin position="200"/>
        <end position="221"/>
    </location>
</feature>
<accession>R0JUL6</accession>
<evidence type="ECO:0000313" key="3">
    <source>
        <dbReference type="EMBL" id="EOA84718.1"/>
    </source>
</evidence>
<evidence type="ECO:0000256" key="2">
    <source>
        <dbReference type="SAM" id="Phobius"/>
    </source>
</evidence>
<dbReference type="EMBL" id="KB908703">
    <property type="protein sequence ID" value="EOA84718.1"/>
    <property type="molecule type" value="Genomic_DNA"/>
</dbReference>
<dbReference type="HOGENOM" id="CLU_644304_0_0_1"/>
<feature type="compositionally biased region" description="Basic residues" evidence="1">
    <location>
        <begin position="1"/>
        <end position="16"/>
    </location>
</feature>
<keyword evidence="2" id="KW-0812">Transmembrane</keyword>
<keyword evidence="4" id="KW-1185">Reference proteome</keyword>
<feature type="compositionally biased region" description="Low complexity" evidence="1">
    <location>
        <begin position="73"/>
        <end position="87"/>
    </location>
</feature>
<dbReference type="RefSeq" id="XP_008026882.1">
    <property type="nucleotide sequence ID" value="XM_008028691.1"/>
</dbReference>
<name>R0JUL6_EXST2</name>